<keyword evidence="9" id="KW-0460">Magnesium</keyword>
<dbReference type="InterPro" id="IPR034151">
    <property type="entry name" value="TOPRIM_DnaG_bac"/>
</dbReference>
<keyword evidence="2 12" id="KW-0639">Primosome</keyword>
<keyword evidence="7 12" id="KW-0863">Zinc-finger</keyword>
<evidence type="ECO:0000256" key="10">
    <source>
        <dbReference type="ARBA" id="ARBA00023125"/>
    </source>
</evidence>
<dbReference type="SUPFAM" id="SSF56731">
    <property type="entry name" value="DNA primase core"/>
    <property type="match status" value="1"/>
</dbReference>
<dbReference type="Pfam" id="PF01807">
    <property type="entry name" value="Zn_ribbon_DnaG"/>
    <property type="match status" value="1"/>
</dbReference>
<dbReference type="SUPFAM" id="SSF57783">
    <property type="entry name" value="Zinc beta-ribbon"/>
    <property type="match status" value="1"/>
</dbReference>
<dbReference type="InterPro" id="IPR013264">
    <property type="entry name" value="DNAG_N"/>
</dbReference>
<feature type="domain" description="Toprim" evidence="15">
    <location>
        <begin position="257"/>
        <end position="338"/>
    </location>
</feature>
<evidence type="ECO:0000313" key="16">
    <source>
        <dbReference type="EMBL" id="QOW62020.1"/>
    </source>
</evidence>
<dbReference type="InterPro" id="IPR050219">
    <property type="entry name" value="DnaG_primase"/>
</dbReference>
<dbReference type="GO" id="GO:0003677">
    <property type="term" value="F:DNA binding"/>
    <property type="evidence" value="ECO:0007669"/>
    <property type="project" value="UniProtKB-KW"/>
</dbReference>
<evidence type="ECO:0000259" key="15">
    <source>
        <dbReference type="PROSITE" id="PS50880"/>
    </source>
</evidence>
<dbReference type="InterPro" id="IPR036977">
    <property type="entry name" value="DNA_primase_Znf_CHC2"/>
</dbReference>
<dbReference type="Gene3D" id="1.10.860.10">
    <property type="entry name" value="DNAb Helicase, Chain A"/>
    <property type="match status" value="1"/>
</dbReference>
<dbReference type="InterPro" id="IPR019475">
    <property type="entry name" value="DNA_primase_DnaB-bd"/>
</dbReference>
<accession>A0A7S6WRK6</accession>
<dbReference type="InterPro" id="IPR037068">
    <property type="entry name" value="DNA_primase_core_N_sf"/>
</dbReference>
<comment type="similarity">
    <text evidence="12 13">Belongs to the DnaG primase family.</text>
</comment>
<comment type="catalytic activity">
    <reaction evidence="12">
        <text>ssDNA + n NTP = ssDNA/pppN(pN)n-1 hybrid + (n-1) diphosphate.</text>
        <dbReference type="EC" id="2.7.7.101"/>
    </reaction>
</comment>
<evidence type="ECO:0000256" key="13">
    <source>
        <dbReference type="PIRNR" id="PIRNR002811"/>
    </source>
</evidence>
<keyword evidence="3 12" id="KW-0808">Transferase</keyword>
<dbReference type="AlphaFoldDB" id="A0A7S6WRK6"/>
<dbReference type="HAMAP" id="MF_00974">
    <property type="entry name" value="DNA_primase_DnaG"/>
    <property type="match status" value="1"/>
</dbReference>
<dbReference type="SMART" id="SM00493">
    <property type="entry name" value="TOPRIM"/>
    <property type="match status" value="1"/>
</dbReference>
<dbReference type="RefSeq" id="WP_194077522.1">
    <property type="nucleotide sequence ID" value="NZ_CP061839.1"/>
</dbReference>
<dbReference type="InterPro" id="IPR006171">
    <property type="entry name" value="TOPRIM_dom"/>
</dbReference>
<dbReference type="NCBIfam" id="TIGR01391">
    <property type="entry name" value="dnaG"/>
    <property type="match status" value="1"/>
</dbReference>
<dbReference type="EMBL" id="CP061839">
    <property type="protein sequence ID" value="QOW62020.1"/>
    <property type="molecule type" value="Genomic_DNA"/>
</dbReference>
<evidence type="ECO:0000256" key="11">
    <source>
        <dbReference type="ARBA" id="ARBA00023163"/>
    </source>
</evidence>
<dbReference type="InterPro" id="IPR006295">
    <property type="entry name" value="DNA_primase_DnaG"/>
</dbReference>
<feature type="zinc finger region" description="CHC2-type" evidence="12 14">
    <location>
        <begin position="39"/>
        <end position="63"/>
    </location>
</feature>
<evidence type="ECO:0000256" key="12">
    <source>
        <dbReference type="HAMAP-Rule" id="MF_00974"/>
    </source>
</evidence>
<keyword evidence="1 12" id="KW-0240">DNA-directed RNA polymerase</keyword>
<evidence type="ECO:0000256" key="14">
    <source>
        <dbReference type="PIRSR" id="PIRSR002811-1"/>
    </source>
</evidence>
<comment type="domain">
    <text evidence="12">Contains an N-terminal zinc-binding domain, a central core domain that contains the primase activity, and a C-terminal DnaB-binding domain.</text>
</comment>
<dbReference type="GO" id="GO:1990077">
    <property type="term" value="C:primosome complex"/>
    <property type="evidence" value="ECO:0007669"/>
    <property type="project" value="UniProtKB-KW"/>
</dbReference>
<dbReference type="SMART" id="SM00400">
    <property type="entry name" value="ZnF_CHCC"/>
    <property type="match status" value="1"/>
</dbReference>
<dbReference type="EC" id="2.7.7.101" evidence="12"/>
<evidence type="ECO:0000313" key="17">
    <source>
        <dbReference type="Proteomes" id="UP000593915"/>
    </source>
</evidence>
<protein>
    <recommendedName>
        <fullName evidence="12 13">DNA primase</fullName>
        <ecNumber evidence="12">2.7.7.101</ecNumber>
    </recommendedName>
</protein>
<organism evidence="16 17">
    <name type="scientific">Treponema pedis</name>
    <dbReference type="NCBI Taxonomy" id="409322"/>
    <lineage>
        <taxon>Bacteria</taxon>
        <taxon>Pseudomonadati</taxon>
        <taxon>Spirochaetota</taxon>
        <taxon>Spirochaetia</taxon>
        <taxon>Spirochaetales</taxon>
        <taxon>Treponemataceae</taxon>
        <taxon>Treponema</taxon>
    </lineage>
</organism>
<comment type="function">
    <text evidence="12 13">RNA polymerase that catalyzes the synthesis of short RNA molecules used as primers for DNA polymerase during DNA replication.</text>
</comment>
<dbReference type="GO" id="GO:0006269">
    <property type="term" value="P:DNA replication, synthesis of primer"/>
    <property type="evidence" value="ECO:0007669"/>
    <property type="project" value="UniProtKB-UniRule"/>
</dbReference>
<dbReference type="PIRSF" id="PIRSF002811">
    <property type="entry name" value="DnaG"/>
    <property type="match status" value="1"/>
</dbReference>
<gene>
    <name evidence="12 16" type="primary">dnaG</name>
    <name evidence="16" type="ORF">IFE08_06725</name>
</gene>
<name>A0A7S6WRK6_9SPIR</name>
<dbReference type="GO" id="GO:0000428">
    <property type="term" value="C:DNA-directed RNA polymerase complex"/>
    <property type="evidence" value="ECO:0007669"/>
    <property type="project" value="UniProtKB-KW"/>
</dbReference>
<dbReference type="InterPro" id="IPR030846">
    <property type="entry name" value="DnaG_bac"/>
</dbReference>
<comment type="cofactor">
    <cofactor evidence="12 13 14">
        <name>Zn(2+)</name>
        <dbReference type="ChEBI" id="CHEBI:29105"/>
    </cofactor>
    <text evidence="12 13 14">Binds 1 zinc ion per monomer.</text>
</comment>
<comment type="subunit">
    <text evidence="12">Monomer. Interacts with DnaB.</text>
</comment>
<dbReference type="PANTHER" id="PTHR30313:SF2">
    <property type="entry name" value="DNA PRIMASE"/>
    <property type="match status" value="1"/>
</dbReference>
<dbReference type="Pfam" id="PF08275">
    <property type="entry name" value="DNAG_N"/>
    <property type="match status" value="1"/>
</dbReference>
<dbReference type="FunFam" id="3.90.580.10:FF:000001">
    <property type="entry name" value="DNA primase"/>
    <property type="match status" value="1"/>
</dbReference>
<reference evidence="16 17" key="1">
    <citation type="submission" date="2020-09" db="EMBL/GenBank/DDBJ databases">
        <title>Characterization of Treponema spp. from bovine digital dermatitis in Korea.</title>
        <authorList>
            <person name="Espiritu H.M."/>
            <person name="Cho Y.I."/>
            <person name="Mamuad L."/>
        </authorList>
    </citation>
    <scope>NUCLEOTIDE SEQUENCE [LARGE SCALE GENOMIC DNA]</scope>
    <source>
        <strain evidence="16 17">KS1</strain>
    </source>
</reference>
<dbReference type="InterPro" id="IPR002694">
    <property type="entry name" value="Znf_CHC2"/>
</dbReference>
<keyword evidence="10 12" id="KW-0238">DNA-binding</keyword>
<evidence type="ECO:0000256" key="1">
    <source>
        <dbReference type="ARBA" id="ARBA00022478"/>
    </source>
</evidence>
<sequence length="599" mass="68164">MPKISAKTIEAVTENTDIVSLVENYTRLERRGSNWWGCCPFHNEKTPSFNVVPDKKMYYCFGCHKGGGLINFLMEMENIGFTEAVERLAKQAGIEVIYEGGPYVPNKEDKTKEEILNLYEKVTGSFHYLLKESSLGEAARVYLKSRNVSKEIIERFKLGYAPKDRNWLYKFLRSKNYSPEFLEKTGLFSKNYKQISFFSDRIIFPICDRHGKTIAFGGRILQGEGAKYLNSSDMPQYKKGETVYAFHEALPEIRKTKSVILCEGYMDTLAFFQAGICNAVAPLGTALTGEQVKLLKSFAETFYLSFDSDFAGQTASFKAIQLCRSMGVNVRILKMNEEKDPAEILQKKGSEGLKILLDCAILDDDYLIQIASMRFDISSPEGKARAVAFLFPYIEVLESDIQRESAIAKFSQAFGVSQQSIFGDYATRKESAVKSAKRQLTDTANVMPVSIKKNAELRLTLAVAANPVLFPKMRSELVPDDFEDLYARDLFIVLEECYREDACSYENLMTKFRNENLREIVSEAILNGEFENNADKIVNDGINFIKQNILQKQRDNIIGRLRLLHGENDVDTVKLTYELMEEKKNIDIQLKNLKGKVYD</sequence>
<dbReference type="PROSITE" id="PS50880">
    <property type="entry name" value="TOPRIM"/>
    <property type="match status" value="1"/>
</dbReference>
<evidence type="ECO:0000256" key="4">
    <source>
        <dbReference type="ARBA" id="ARBA00022695"/>
    </source>
</evidence>
<keyword evidence="6 12" id="KW-0479">Metal-binding</keyword>
<dbReference type="Gene3D" id="3.40.1360.10">
    <property type="match status" value="1"/>
</dbReference>
<keyword evidence="8 12" id="KW-0862">Zinc</keyword>
<dbReference type="Gene3D" id="3.90.580.10">
    <property type="entry name" value="Zinc finger, CHC2-type domain"/>
    <property type="match status" value="1"/>
</dbReference>
<keyword evidence="4 12" id="KW-0548">Nucleotidyltransferase</keyword>
<dbReference type="GO" id="GO:0005737">
    <property type="term" value="C:cytoplasm"/>
    <property type="evidence" value="ECO:0007669"/>
    <property type="project" value="TreeGrafter"/>
</dbReference>
<evidence type="ECO:0000256" key="2">
    <source>
        <dbReference type="ARBA" id="ARBA00022515"/>
    </source>
</evidence>
<dbReference type="Pfam" id="PF13155">
    <property type="entry name" value="Toprim_2"/>
    <property type="match status" value="1"/>
</dbReference>
<dbReference type="GO" id="GO:0003899">
    <property type="term" value="F:DNA-directed RNA polymerase activity"/>
    <property type="evidence" value="ECO:0007669"/>
    <property type="project" value="UniProtKB-UniRule"/>
</dbReference>
<proteinExistence type="inferred from homology"/>
<dbReference type="GO" id="GO:0008270">
    <property type="term" value="F:zinc ion binding"/>
    <property type="evidence" value="ECO:0007669"/>
    <property type="project" value="UniProtKB-UniRule"/>
</dbReference>
<evidence type="ECO:0000256" key="9">
    <source>
        <dbReference type="ARBA" id="ARBA00022842"/>
    </source>
</evidence>
<evidence type="ECO:0000256" key="6">
    <source>
        <dbReference type="ARBA" id="ARBA00022723"/>
    </source>
</evidence>
<evidence type="ECO:0000256" key="8">
    <source>
        <dbReference type="ARBA" id="ARBA00022833"/>
    </source>
</evidence>
<keyword evidence="11 12" id="KW-0804">Transcription</keyword>
<evidence type="ECO:0000256" key="7">
    <source>
        <dbReference type="ARBA" id="ARBA00022771"/>
    </source>
</evidence>
<evidence type="ECO:0000256" key="5">
    <source>
        <dbReference type="ARBA" id="ARBA00022705"/>
    </source>
</evidence>
<dbReference type="Gene3D" id="3.90.980.10">
    <property type="entry name" value="DNA primase, catalytic core, N-terminal domain"/>
    <property type="match status" value="1"/>
</dbReference>
<evidence type="ECO:0000256" key="3">
    <source>
        <dbReference type="ARBA" id="ARBA00022679"/>
    </source>
</evidence>
<keyword evidence="5 12" id="KW-0235">DNA replication</keyword>
<dbReference type="Proteomes" id="UP000593915">
    <property type="component" value="Chromosome"/>
</dbReference>
<dbReference type="CDD" id="cd03364">
    <property type="entry name" value="TOPRIM_DnaG_primases"/>
    <property type="match status" value="1"/>
</dbReference>
<dbReference type="Pfam" id="PF10410">
    <property type="entry name" value="DnaB_bind"/>
    <property type="match status" value="1"/>
</dbReference>
<dbReference type="InterPro" id="IPR016136">
    <property type="entry name" value="DNA_helicase_N/primase_C"/>
</dbReference>
<dbReference type="PANTHER" id="PTHR30313">
    <property type="entry name" value="DNA PRIMASE"/>
    <property type="match status" value="1"/>
</dbReference>